<keyword evidence="6 7" id="KW-0472">Membrane</keyword>
<dbReference type="PANTHER" id="PTHR30576:SF10">
    <property type="entry name" value="SLL5057 PROTEIN"/>
    <property type="match status" value="1"/>
</dbReference>
<evidence type="ECO:0000256" key="5">
    <source>
        <dbReference type="ARBA" id="ARBA00022989"/>
    </source>
</evidence>
<keyword evidence="5 7" id="KW-1133">Transmembrane helix</keyword>
<feature type="transmembrane region" description="Helical" evidence="7">
    <location>
        <begin position="109"/>
        <end position="129"/>
    </location>
</feature>
<evidence type="ECO:0000256" key="6">
    <source>
        <dbReference type="ARBA" id="ARBA00023136"/>
    </source>
</evidence>
<dbReference type="NCBIfam" id="TIGR03025">
    <property type="entry name" value="EPS_sugtrans"/>
    <property type="match status" value="1"/>
</dbReference>
<dbReference type="Pfam" id="PF13727">
    <property type="entry name" value="CoA_binding_3"/>
    <property type="match status" value="1"/>
</dbReference>
<gene>
    <name evidence="9" type="ORF">H9704_11405</name>
</gene>
<evidence type="ECO:0000313" key="9">
    <source>
        <dbReference type="EMBL" id="HJC06738.1"/>
    </source>
</evidence>
<dbReference type="AlphaFoldDB" id="A0A9D2N0H4"/>
<dbReference type="EMBL" id="DWWT01000059">
    <property type="protein sequence ID" value="HJC06738.1"/>
    <property type="molecule type" value="Genomic_DNA"/>
</dbReference>
<feature type="transmembrane region" description="Helical" evidence="7">
    <location>
        <begin position="282"/>
        <end position="306"/>
    </location>
</feature>
<evidence type="ECO:0000256" key="2">
    <source>
        <dbReference type="ARBA" id="ARBA00006464"/>
    </source>
</evidence>
<proteinExistence type="inferred from homology"/>
<keyword evidence="4 7" id="KW-0812">Transmembrane</keyword>
<comment type="caution">
    <text evidence="9">The sequence shown here is derived from an EMBL/GenBank/DDBJ whole genome shotgun (WGS) entry which is preliminary data.</text>
</comment>
<feature type="domain" description="Bacterial sugar transferase" evidence="8">
    <location>
        <begin position="277"/>
        <end position="474"/>
    </location>
</feature>
<dbReference type="Proteomes" id="UP000823910">
    <property type="component" value="Unassembled WGS sequence"/>
</dbReference>
<dbReference type="InterPro" id="IPR003362">
    <property type="entry name" value="Bact_transf"/>
</dbReference>
<name>A0A9D2N0H4_9FIRM</name>
<sequence length="480" mass="55076">MYYKKPDNWLEHWDFLILDTLFLQAAYIVSCVLRNGLKNPYESQTYLDVGIMICYTGICAIFFMDGHKEIMKRNWIKELKSTAKYVGSVLAVEAAYLFLTKRGESFSRMAFLVFGILALWGVFLERVFWKKISRKWKAGSGSRRGLLLFAESKNVHAILQSLKSNDDNAIKVVGVVLADSDDKVGEVIENTRVVCQKDAMLTYIRTNWVDEILICAKEDGLQEDQFAERCIEMGVTVHRQIAEVAENLRQRQIERIGNYVVMSFSARFVSWKQMALKRVIDICGALVGLLFTGVIAVFLCPAIYLASPGPVLFSQIRVGKNGRRFRIYKFRSMYLDAEERKKELLERNKMKGCMFKVDADPRIIGSGKDGTRRGLGWFIRKLSIDEFPQFWNVLRGEMSLVGTRPPTLDEWEHYDLHHRARLAVKPGLTGIWQVSGRSNVVDFEEVVRMDKEYIQTWSIGLDIRIILKTMLVVLTGQGAK</sequence>
<reference evidence="9" key="2">
    <citation type="submission" date="2021-04" db="EMBL/GenBank/DDBJ databases">
        <authorList>
            <person name="Gilroy R."/>
        </authorList>
    </citation>
    <scope>NUCLEOTIDE SEQUENCE</scope>
    <source>
        <strain evidence="9">CHK180-15479</strain>
    </source>
</reference>
<feature type="transmembrane region" description="Helical" evidence="7">
    <location>
        <begin position="12"/>
        <end position="33"/>
    </location>
</feature>
<evidence type="ECO:0000259" key="8">
    <source>
        <dbReference type="Pfam" id="PF02397"/>
    </source>
</evidence>
<accession>A0A9D2N0H4</accession>
<organism evidence="9 10">
    <name type="scientific">Candidatus Enterocloster excrementipullorum</name>
    <dbReference type="NCBI Taxonomy" id="2838559"/>
    <lineage>
        <taxon>Bacteria</taxon>
        <taxon>Bacillati</taxon>
        <taxon>Bacillota</taxon>
        <taxon>Clostridia</taxon>
        <taxon>Lachnospirales</taxon>
        <taxon>Lachnospiraceae</taxon>
        <taxon>Enterocloster</taxon>
    </lineage>
</organism>
<dbReference type="GO" id="GO:0016780">
    <property type="term" value="F:phosphotransferase activity, for other substituted phosphate groups"/>
    <property type="evidence" value="ECO:0007669"/>
    <property type="project" value="TreeGrafter"/>
</dbReference>
<dbReference type="Pfam" id="PF02397">
    <property type="entry name" value="Bac_transf"/>
    <property type="match status" value="1"/>
</dbReference>
<protein>
    <submittedName>
        <fullName evidence="9">Sugar transferase</fullName>
    </submittedName>
</protein>
<reference evidence="9" key="1">
    <citation type="journal article" date="2021" name="PeerJ">
        <title>Extensive microbial diversity within the chicken gut microbiome revealed by metagenomics and culture.</title>
        <authorList>
            <person name="Gilroy R."/>
            <person name="Ravi A."/>
            <person name="Getino M."/>
            <person name="Pursley I."/>
            <person name="Horton D.L."/>
            <person name="Alikhan N.F."/>
            <person name="Baker D."/>
            <person name="Gharbi K."/>
            <person name="Hall N."/>
            <person name="Watson M."/>
            <person name="Adriaenssens E.M."/>
            <person name="Foster-Nyarko E."/>
            <person name="Jarju S."/>
            <person name="Secka A."/>
            <person name="Antonio M."/>
            <person name="Oren A."/>
            <person name="Chaudhuri R.R."/>
            <person name="La Ragione R."/>
            <person name="Hildebrand F."/>
            <person name="Pallen M.J."/>
        </authorList>
    </citation>
    <scope>NUCLEOTIDE SEQUENCE</scope>
    <source>
        <strain evidence="9">CHK180-15479</strain>
    </source>
</reference>
<feature type="transmembrane region" description="Helical" evidence="7">
    <location>
        <begin position="45"/>
        <end position="64"/>
    </location>
</feature>
<evidence type="ECO:0000256" key="1">
    <source>
        <dbReference type="ARBA" id="ARBA00004141"/>
    </source>
</evidence>
<evidence type="ECO:0000313" key="10">
    <source>
        <dbReference type="Proteomes" id="UP000823910"/>
    </source>
</evidence>
<dbReference type="InterPro" id="IPR017475">
    <property type="entry name" value="EPS_sugar_tfrase"/>
</dbReference>
<keyword evidence="3 9" id="KW-0808">Transferase</keyword>
<comment type="similarity">
    <text evidence="2">Belongs to the bacterial sugar transferase family.</text>
</comment>
<evidence type="ECO:0000256" key="3">
    <source>
        <dbReference type="ARBA" id="ARBA00022679"/>
    </source>
</evidence>
<evidence type="ECO:0000256" key="7">
    <source>
        <dbReference type="SAM" id="Phobius"/>
    </source>
</evidence>
<comment type="subcellular location">
    <subcellularLocation>
        <location evidence="1">Membrane</location>
        <topology evidence="1">Multi-pass membrane protein</topology>
    </subcellularLocation>
</comment>
<dbReference type="PANTHER" id="PTHR30576">
    <property type="entry name" value="COLANIC BIOSYNTHESIS UDP-GLUCOSE LIPID CARRIER TRANSFERASE"/>
    <property type="match status" value="1"/>
</dbReference>
<evidence type="ECO:0000256" key="4">
    <source>
        <dbReference type="ARBA" id="ARBA00022692"/>
    </source>
</evidence>
<dbReference type="GO" id="GO:0016020">
    <property type="term" value="C:membrane"/>
    <property type="evidence" value="ECO:0007669"/>
    <property type="project" value="UniProtKB-SubCell"/>
</dbReference>